<protein>
    <recommendedName>
        <fullName evidence="3">Beta-lactamase</fullName>
    </recommendedName>
</protein>
<dbReference type="Proteomes" id="UP001295423">
    <property type="component" value="Unassembled WGS sequence"/>
</dbReference>
<organism evidence="1 2">
    <name type="scientific">Cylindrotheca closterium</name>
    <dbReference type="NCBI Taxonomy" id="2856"/>
    <lineage>
        <taxon>Eukaryota</taxon>
        <taxon>Sar</taxon>
        <taxon>Stramenopiles</taxon>
        <taxon>Ochrophyta</taxon>
        <taxon>Bacillariophyta</taxon>
        <taxon>Bacillariophyceae</taxon>
        <taxon>Bacillariophycidae</taxon>
        <taxon>Bacillariales</taxon>
        <taxon>Bacillariaceae</taxon>
        <taxon>Cylindrotheca</taxon>
    </lineage>
</organism>
<evidence type="ECO:0000313" key="2">
    <source>
        <dbReference type="Proteomes" id="UP001295423"/>
    </source>
</evidence>
<proteinExistence type="predicted"/>
<dbReference type="EMBL" id="CAKOGP040001907">
    <property type="protein sequence ID" value="CAJ1956213.1"/>
    <property type="molecule type" value="Genomic_DNA"/>
</dbReference>
<gene>
    <name evidence="1" type="ORF">CYCCA115_LOCUS16128</name>
</gene>
<dbReference type="AlphaFoldDB" id="A0AAD2FY73"/>
<comment type="caution">
    <text evidence="1">The sequence shown here is derived from an EMBL/GenBank/DDBJ whole genome shotgun (WGS) entry which is preliminary data.</text>
</comment>
<name>A0AAD2FY73_9STRA</name>
<sequence length="76" mass="8183">MIHIVFDGQLPYYSLAGRAASQVSANHPCSCFKLPIAWCVLEMEACSAPRCSSLIATELVSDNFNASSKNRSVTSS</sequence>
<reference evidence="1" key="1">
    <citation type="submission" date="2023-08" db="EMBL/GenBank/DDBJ databases">
        <authorList>
            <person name="Audoor S."/>
            <person name="Bilcke G."/>
        </authorList>
    </citation>
    <scope>NUCLEOTIDE SEQUENCE</scope>
</reference>
<accession>A0AAD2FY73</accession>
<evidence type="ECO:0000313" key="1">
    <source>
        <dbReference type="EMBL" id="CAJ1956213.1"/>
    </source>
</evidence>
<evidence type="ECO:0008006" key="3">
    <source>
        <dbReference type="Google" id="ProtNLM"/>
    </source>
</evidence>
<keyword evidence="2" id="KW-1185">Reference proteome</keyword>